<feature type="transmembrane region" description="Helical" evidence="5">
    <location>
        <begin position="224"/>
        <end position="246"/>
    </location>
</feature>
<dbReference type="PANTHER" id="PTHR30427">
    <property type="entry name" value="TRANSCRIPTIONAL ACTIVATOR PROTEIN LYSR"/>
    <property type="match status" value="1"/>
</dbReference>
<reference evidence="7" key="2">
    <citation type="submission" date="2020-09" db="EMBL/GenBank/DDBJ databases">
        <authorList>
            <person name="Sun Q."/>
            <person name="Ohkuma M."/>
        </authorList>
    </citation>
    <scope>NUCLEOTIDE SEQUENCE</scope>
    <source>
        <strain evidence="7">JCM 30078</strain>
    </source>
</reference>
<evidence type="ECO:0000256" key="1">
    <source>
        <dbReference type="ARBA" id="ARBA00009437"/>
    </source>
</evidence>
<accession>A0A917PIY9</accession>
<dbReference type="RefSeq" id="WP_188981268.1">
    <property type="nucleotide sequence ID" value="NZ_BMPO01000001.1"/>
</dbReference>
<feature type="domain" description="HTH lysR-type" evidence="6">
    <location>
        <begin position="1"/>
        <end position="58"/>
    </location>
</feature>
<dbReference type="Gene3D" id="3.40.190.290">
    <property type="match status" value="1"/>
</dbReference>
<dbReference type="Gene3D" id="1.10.10.10">
    <property type="entry name" value="Winged helix-like DNA-binding domain superfamily/Winged helix DNA-binding domain"/>
    <property type="match status" value="1"/>
</dbReference>
<keyword evidence="2" id="KW-0805">Transcription regulation</keyword>
<dbReference type="InterPro" id="IPR036390">
    <property type="entry name" value="WH_DNA-bd_sf"/>
</dbReference>
<organism evidence="7 8">
    <name type="scientific">Pseudomonas matsuisoli</name>
    <dbReference type="NCBI Taxonomy" id="1515666"/>
    <lineage>
        <taxon>Bacteria</taxon>
        <taxon>Pseudomonadati</taxon>
        <taxon>Pseudomonadota</taxon>
        <taxon>Gammaproteobacteria</taxon>
        <taxon>Pseudomonadales</taxon>
        <taxon>Pseudomonadaceae</taxon>
        <taxon>Pseudomonas</taxon>
    </lineage>
</organism>
<keyword evidence="4" id="KW-0804">Transcription</keyword>
<dbReference type="Pfam" id="PF00126">
    <property type="entry name" value="HTH_1"/>
    <property type="match status" value="1"/>
</dbReference>
<dbReference type="SUPFAM" id="SSF53850">
    <property type="entry name" value="Periplasmic binding protein-like II"/>
    <property type="match status" value="1"/>
</dbReference>
<dbReference type="AlphaFoldDB" id="A0A917PIY9"/>
<keyword evidence="5" id="KW-1133">Transmembrane helix</keyword>
<dbReference type="Proteomes" id="UP000635983">
    <property type="component" value="Unassembled WGS sequence"/>
</dbReference>
<evidence type="ECO:0000256" key="4">
    <source>
        <dbReference type="ARBA" id="ARBA00023163"/>
    </source>
</evidence>
<comment type="similarity">
    <text evidence="1">Belongs to the LysR transcriptional regulatory family.</text>
</comment>
<keyword evidence="8" id="KW-1185">Reference proteome</keyword>
<dbReference type="PROSITE" id="PS50931">
    <property type="entry name" value="HTH_LYSR"/>
    <property type="match status" value="1"/>
</dbReference>
<sequence length="299" mass="33124">MNFKQVEAFRAVMLSGSMTAAAEAMHTSQPNISRLIAQLERASGFRLFERFAGRLMPTEEGKALFRDVERAFVGLKSLEESVQRIRQVGTGRLRIGAVPSMSLTILPRVVQRFRQLYPKVAVSVHTSDSATVAHWAASQFCDFGLVTYVGDETPGIVPELICDVPGVCILPPEHHLSAASVIRVEDLAGEEFISLLHSDGTRLRIDHFFQSVGVKRLLSLETHFAATICMMVGMGMGVSLVSPWVASEYRHTGIQVRPFSPDFRFSSYLLHPAHTAESTLSQRFTTVLESMMRDAVEGR</sequence>
<evidence type="ECO:0000256" key="3">
    <source>
        <dbReference type="ARBA" id="ARBA00023125"/>
    </source>
</evidence>
<comment type="caution">
    <text evidence="7">The sequence shown here is derived from an EMBL/GenBank/DDBJ whole genome shotgun (WGS) entry which is preliminary data.</text>
</comment>
<evidence type="ECO:0000259" key="6">
    <source>
        <dbReference type="PROSITE" id="PS50931"/>
    </source>
</evidence>
<evidence type="ECO:0000313" key="8">
    <source>
        <dbReference type="Proteomes" id="UP000635983"/>
    </source>
</evidence>
<dbReference type="GO" id="GO:0010628">
    <property type="term" value="P:positive regulation of gene expression"/>
    <property type="evidence" value="ECO:0007669"/>
    <property type="project" value="TreeGrafter"/>
</dbReference>
<dbReference type="EMBL" id="BMPO01000001">
    <property type="protein sequence ID" value="GGJ79727.1"/>
    <property type="molecule type" value="Genomic_DNA"/>
</dbReference>
<dbReference type="InterPro" id="IPR000847">
    <property type="entry name" value="LysR_HTH_N"/>
</dbReference>
<dbReference type="PANTHER" id="PTHR30427:SF1">
    <property type="entry name" value="TRANSCRIPTIONAL ACTIVATOR PROTEIN LYSR"/>
    <property type="match status" value="1"/>
</dbReference>
<keyword evidence="3" id="KW-0238">DNA-binding</keyword>
<dbReference type="Pfam" id="PF03466">
    <property type="entry name" value="LysR_substrate"/>
    <property type="match status" value="1"/>
</dbReference>
<keyword evidence="5" id="KW-0472">Membrane</keyword>
<dbReference type="InterPro" id="IPR005119">
    <property type="entry name" value="LysR_subst-bd"/>
</dbReference>
<evidence type="ECO:0000256" key="5">
    <source>
        <dbReference type="SAM" id="Phobius"/>
    </source>
</evidence>
<proteinExistence type="inferred from homology"/>
<keyword evidence="5" id="KW-0812">Transmembrane</keyword>
<dbReference type="PRINTS" id="PR00039">
    <property type="entry name" value="HTHLYSR"/>
</dbReference>
<evidence type="ECO:0000313" key="7">
    <source>
        <dbReference type="EMBL" id="GGJ79727.1"/>
    </source>
</evidence>
<name>A0A917PIY9_9PSED</name>
<dbReference type="GO" id="GO:0043565">
    <property type="term" value="F:sequence-specific DNA binding"/>
    <property type="evidence" value="ECO:0007669"/>
    <property type="project" value="TreeGrafter"/>
</dbReference>
<dbReference type="SUPFAM" id="SSF46785">
    <property type="entry name" value="Winged helix' DNA-binding domain"/>
    <property type="match status" value="1"/>
</dbReference>
<reference evidence="7" key="1">
    <citation type="journal article" date="2014" name="Int. J. Syst. Evol. Microbiol.">
        <title>Complete genome sequence of Corynebacterium casei LMG S-19264T (=DSM 44701T), isolated from a smear-ripened cheese.</title>
        <authorList>
            <consortium name="US DOE Joint Genome Institute (JGI-PGF)"/>
            <person name="Walter F."/>
            <person name="Albersmeier A."/>
            <person name="Kalinowski J."/>
            <person name="Ruckert C."/>
        </authorList>
    </citation>
    <scope>NUCLEOTIDE SEQUENCE</scope>
    <source>
        <strain evidence="7">JCM 30078</strain>
    </source>
</reference>
<dbReference type="GO" id="GO:0003700">
    <property type="term" value="F:DNA-binding transcription factor activity"/>
    <property type="evidence" value="ECO:0007669"/>
    <property type="project" value="InterPro"/>
</dbReference>
<dbReference type="InterPro" id="IPR036388">
    <property type="entry name" value="WH-like_DNA-bd_sf"/>
</dbReference>
<dbReference type="GO" id="GO:0009089">
    <property type="term" value="P:lysine biosynthetic process via diaminopimelate"/>
    <property type="evidence" value="ECO:0007669"/>
    <property type="project" value="TreeGrafter"/>
</dbReference>
<protein>
    <submittedName>
        <fullName evidence="7">LysR family transcriptional regulator</fullName>
    </submittedName>
</protein>
<evidence type="ECO:0000256" key="2">
    <source>
        <dbReference type="ARBA" id="ARBA00023015"/>
    </source>
</evidence>
<gene>
    <name evidence="7" type="ORF">GCM10009304_01910</name>
</gene>